<sequence>MHLTHTNYKEVESDCQNVPATRFNTCFHTIEEIPAQIRAEHLKCPSEEPCSFRRWLPLILEARNLDLNAVQIVKFTPAQAKLIIAASATSIITGEHNRAYEEDINEEIIPHLSSLKFPAEGLFMRLDHGSPKDGRQTVPGRLSLHSPNDIILRLTTSQRAQNEMRKILEEGSPTIDLNFLPFNKRMGSKREYRVYCAPAAGAITAGLSFDVFYDETDESSQLVELNVFDARSGCGSCLFHWINDWEKLYGDGERVEFRVTRQTDGET</sequence>
<comment type="caution">
    <text evidence="1">The sequence shown here is derived from an EMBL/GenBank/DDBJ whole genome shotgun (WGS) entry which is preliminary data.</text>
</comment>
<accession>A0A9P5ARU7</accession>
<name>A0A9P5ARU7_9HYPO</name>
<keyword evidence="2" id="KW-1185">Reference proteome</keyword>
<evidence type="ECO:0000313" key="1">
    <source>
        <dbReference type="EMBL" id="KAF4342682.1"/>
    </source>
</evidence>
<reference evidence="1" key="2">
    <citation type="submission" date="2020-02" db="EMBL/GenBank/DDBJ databases">
        <title>Identification and distribution of gene clusters putatively required for synthesis of sphingolipid metabolism inhibitors in phylogenetically diverse species of the filamentous fungus Fusarium.</title>
        <authorList>
            <person name="Kim H.-S."/>
            <person name="Busman M."/>
            <person name="Brown D.W."/>
            <person name="Divon H."/>
            <person name="Uhlig S."/>
            <person name="Proctor R.H."/>
        </authorList>
    </citation>
    <scope>NUCLEOTIDE SEQUENCE</scope>
    <source>
        <strain evidence="1">NRRL 25174</strain>
    </source>
</reference>
<protein>
    <submittedName>
        <fullName evidence="1">Uncharacterized protein</fullName>
    </submittedName>
</protein>
<gene>
    <name evidence="1" type="ORF">FBEOM_3342</name>
</gene>
<dbReference type="Proteomes" id="UP000730481">
    <property type="component" value="Unassembled WGS sequence"/>
</dbReference>
<dbReference type="OrthoDB" id="360540at2759"/>
<dbReference type="EMBL" id="PVQB02000124">
    <property type="protein sequence ID" value="KAF4342682.1"/>
    <property type="molecule type" value="Genomic_DNA"/>
</dbReference>
<reference evidence="1" key="1">
    <citation type="journal article" date="2017" name="Mycologia">
        <title>Fusarium algeriense, sp. nov., a novel toxigenic crown rot pathogen of durum wheat from Algeria is nested in the Fusarium burgessii species complex.</title>
        <authorList>
            <person name="Laraba I."/>
            <person name="Keddad A."/>
            <person name="Boureghda H."/>
            <person name="Abdallah N."/>
            <person name="Vaughan M.M."/>
            <person name="Proctor R.H."/>
            <person name="Busman M."/>
            <person name="O'Donnell K."/>
        </authorList>
    </citation>
    <scope>NUCLEOTIDE SEQUENCE</scope>
    <source>
        <strain evidence="1">NRRL 25174</strain>
    </source>
</reference>
<evidence type="ECO:0000313" key="2">
    <source>
        <dbReference type="Proteomes" id="UP000730481"/>
    </source>
</evidence>
<dbReference type="AlphaFoldDB" id="A0A9P5ARU7"/>
<proteinExistence type="predicted"/>
<organism evidence="1 2">
    <name type="scientific">Fusarium beomiforme</name>
    <dbReference type="NCBI Taxonomy" id="44412"/>
    <lineage>
        <taxon>Eukaryota</taxon>
        <taxon>Fungi</taxon>
        <taxon>Dikarya</taxon>
        <taxon>Ascomycota</taxon>
        <taxon>Pezizomycotina</taxon>
        <taxon>Sordariomycetes</taxon>
        <taxon>Hypocreomycetidae</taxon>
        <taxon>Hypocreales</taxon>
        <taxon>Nectriaceae</taxon>
        <taxon>Fusarium</taxon>
        <taxon>Fusarium burgessii species complex</taxon>
    </lineage>
</organism>